<dbReference type="PANTHER" id="PTHR47447">
    <property type="entry name" value="OS03G0856100 PROTEIN"/>
    <property type="match status" value="1"/>
</dbReference>
<comment type="function">
    <text evidence="3">Regulates mitochondrial small subunit maturation by controlling 15S rRNA 5'-end processing. Localizes to the 5' precursor of the 15S rRNA in a position that is subsequently occupied by mS47 in the mature yeast mtSSU. Uses structure and sequence-specific RNA recognition, binding to a single-stranded region of the precursor and specifically recognizing bases -6 to -1. The exchange of Ccm1 for mS47 is coupled to the irreversible removal of precursor rRNA that is accompanied by conformational changes of the mitoribosomal proteins uS5m and mS26. These conformational changes signal completion of 5'-end rRNA processing through protection of the mature 5'-end of the 15S rRNA and stabilization of mS47. The removal of the 5' precursor together with the dissociation of Ccm1 may be catalyzed by the 5'-3' exoribonuclease Pet127. Involved in the specific removal of group I introns in mitochondrial encoded transcripts.</text>
</comment>
<organism evidence="7 8">
    <name type="scientific">Modicella reniformis</name>
    <dbReference type="NCBI Taxonomy" id="1440133"/>
    <lineage>
        <taxon>Eukaryota</taxon>
        <taxon>Fungi</taxon>
        <taxon>Fungi incertae sedis</taxon>
        <taxon>Mucoromycota</taxon>
        <taxon>Mortierellomycotina</taxon>
        <taxon>Mortierellomycetes</taxon>
        <taxon>Mortierellales</taxon>
        <taxon>Mortierellaceae</taxon>
        <taxon>Modicella</taxon>
    </lineage>
</organism>
<dbReference type="EMBL" id="JAAAHW010006898">
    <property type="protein sequence ID" value="KAF9953543.1"/>
    <property type="molecule type" value="Genomic_DNA"/>
</dbReference>
<dbReference type="InterPro" id="IPR011990">
    <property type="entry name" value="TPR-like_helical_dom_sf"/>
</dbReference>
<dbReference type="InterPro" id="IPR002885">
    <property type="entry name" value="PPR_rpt"/>
</dbReference>
<proteinExistence type="inferred from homology"/>
<comment type="similarity">
    <text evidence="1">Belongs to the CCM1 family.</text>
</comment>
<dbReference type="PANTHER" id="PTHR47447:SF17">
    <property type="entry name" value="OS12G0638900 PROTEIN"/>
    <property type="match status" value="1"/>
</dbReference>
<evidence type="ECO:0000256" key="2">
    <source>
        <dbReference type="ARBA" id="ARBA00022737"/>
    </source>
</evidence>
<feature type="region of interest" description="Disordered" evidence="6">
    <location>
        <begin position="462"/>
        <end position="559"/>
    </location>
</feature>
<dbReference type="OrthoDB" id="185373at2759"/>
<comment type="subunit">
    <text evidence="4">Binds to mitochondrial small subunit 15S rRNA.</text>
</comment>
<comment type="caution">
    <text evidence="7">The sequence shown here is derived from an EMBL/GenBank/DDBJ whole genome shotgun (WGS) entry which is preliminary data.</text>
</comment>
<name>A0A9P6IYB2_9FUNG</name>
<keyword evidence="8" id="KW-1185">Reference proteome</keyword>
<reference evidence="7" key="1">
    <citation type="journal article" date="2020" name="Fungal Divers.">
        <title>Resolving the Mortierellaceae phylogeny through synthesis of multi-gene phylogenetics and phylogenomics.</title>
        <authorList>
            <person name="Vandepol N."/>
            <person name="Liber J."/>
            <person name="Desiro A."/>
            <person name="Na H."/>
            <person name="Kennedy M."/>
            <person name="Barry K."/>
            <person name="Grigoriev I.V."/>
            <person name="Miller A.N."/>
            <person name="O'Donnell K."/>
            <person name="Stajich J.E."/>
            <person name="Bonito G."/>
        </authorList>
    </citation>
    <scope>NUCLEOTIDE SEQUENCE</scope>
    <source>
        <strain evidence="7">MES-2147</strain>
    </source>
</reference>
<evidence type="ECO:0000256" key="3">
    <source>
        <dbReference type="ARBA" id="ARBA00044493"/>
    </source>
</evidence>
<accession>A0A9P6IYB2</accession>
<evidence type="ECO:0000256" key="1">
    <source>
        <dbReference type="ARBA" id="ARBA00006192"/>
    </source>
</evidence>
<feature type="compositionally biased region" description="Basic and acidic residues" evidence="6">
    <location>
        <begin position="462"/>
        <end position="471"/>
    </location>
</feature>
<evidence type="ECO:0000256" key="6">
    <source>
        <dbReference type="SAM" id="MobiDB-lite"/>
    </source>
</evidence>
<dbReference type="AlphaFoldDB" id="A0A9P6IYB2"/>
<gene>
    <name evidence="7" type="ORF">BGZ65_004609</name>
</gene>
<sequence length="574" mass="64843">MPKDPYLLSKEIVKLAKKGRLDDAIALVLETHKSLQNDVVWNHLIQEASKLGKPNQSWRLLNDMKKRGVELNERTYTILLNALAINPSSPDSISRAKALYHEMQESEDTPPTIAHTNALLKVCARGDQGFEKAWKVWEDCLEAKMKRSEEVELDPSLIDAVLLACREAESVSLAKRGRRIVESLYGLSLPISRPTAAAAARSKSIEPEAMSATERAISPGKGFGLGPILQKEIIRPRTVELILAIRTKFKDYAKAEQFMDLVRTTYPDFKPDAQLLASLMHLQIIRKEYGKAIQTWDEIKMLGLQHTPATFKQGLDASLKANNWKKTLEMYTEMKNLIEKNRGVSTKIHRPVNPIVDYHDAWTLVSTVKCAVRTKHILQAVQILQESKWTKVVQTPQYPRANADLAELAIKVYTLALRKAKSSQGHESLTNQGNVTEVKILERELQKAEELQATLSETLARYDDKKTRKGEEEEEDTMNQKAQNVSAGFTSRSSLRKVEHKAKSNWQETFASGESSHDCEKKQRAYRSSARRDASRRNGIKSSLTKGSPRRSKSGEDQLEAAFRLSKHLTRKVL</sequence>
<dbReference type="PROSITE" id="PS51375">
    <property type="entry name" value="PPR"/>
    <property type="match status" value="1"/>
</dbReference>
<evidence type="ECO:0000256" key="5">
    <source>
        <dbReference type="PROSITE-ProRule" id="PRU00708"/>
    </source>
</evidence>
<protein>
    <recommendedName>
        <fullName evidence="9">Pentatricopeptide repeat-containing protein</fullName>
    </recommendedName>
</protein>
<feature type="compositionally biased region" description="Polar residues" evidence="6">
    <location>
        <begin position="504"/>
        <end position="514"/>
    </location>
</feature>
<evidence type="ECO:0008006" key="9">
    <source>
        <dbReference type="Google" id="ProtNLM"/>
    </source>
</evidence>
<evidence type="ECO:0000313" key="7">
    <source>
        <dbReference type="EMBL" id="KAF9953543.1"/>
    </source>
</evidence>
<dbReference type="NCBIfam" id="TIGR00756">
    <property type="entry name" value="PPR"/>
    <property type="match status" value="1"/>
</dbReference>
<dbReference type="Pfam" id="PF13041">
    <property type="entry name" value="PPR_2"/>
    <property type="match status" value="1"/>
</dbReference>
<dbReference type="Proteomes" id="UP000749646">
    <property type="component" value="Unassembled WGS sequence"/>
</dbReference>
<feature type="repeat" description="PPR" evidence="5">
    <location>
        <begin position="37"/>
        <end position="71"/>
    </location>
</feature>
<evidence type="ECO:0000313" key="8">
    <source>
        <dbReference type="Proteomes" id="UP000749646"/>
    </source>
</evidence>
<dbReference type="Gene3D" id="1.25.40.10">
    <property type="entry name" value="Tetratricopeptide repeat domain"/>
    <property type="match status" value="2"/>
</dbReference>
<feature type="compositionally biased region" description="Polar residues" evidence="6">
    <location>
        <begin position="479"/>
        <end position="493"/>
    </location>
</feature>
<evidence type="ECO:0000256" key="4">
    <source>
        <dbReference type="ARBA" id="ARBA00044511"/>
    </source>
</evidence>
<keyword evidence="2" id="KW-0677">Repeat</keyword>